<dbReference type="Proteomes" id="UP001055879">
    <property type="component" value="Linkage Group LG11"/>
</dbReference>
<comment type="caution">
    <text evidence="1">The sequence shown here is derived from an EMBL/GenBank/DDBJ whole genome shotgun (WGS) entry which is preliminary data.</text>
</comment>
<reference evidence="2" key="1">
    <citation type="journal article" date="2022" name="Mol. Ecol. Resour.">
        <title>The genomes of chicory, endive, great burdock and yacon provide insights into Asteraceae palaeo-polyploidization history and plant inulin production.</title>
        <authorList>
            <person name="Fan W."/>
            <person name="Wang S."/>
            <person name="Wang H."/>
            <person name="Wang A."/>
            <person name="Jiang F."/>
            <person name="Liu H."/>
            <person name="Zhao H."/>
            <person name="Xu D."/>
            <person name="Zhang Y."/>
        </authorList>
    </citation>
    <scope>NUCLEOTIDE SEQUENCE [LARGE SCALE GENOMIC DNA]</scope>
    <source>
        <strain evidence="2">cv. Niubang</strain>
    </source>
</reference>
<evidence type="ECO:0000313" key="1">
    <source>
        <dbReference type="EMBL" id="KAI3692609.1"/>
    </source>
</evidence>
<protein>
    <submittedName>
        <fullName evidence="1">Uncharacterized protein</fullName>
    </submittedName>
</protein>
<reference evidence="1 2" key="2">
    <citation type="journal article" date="2022" name="Mol. Ecol. Resour.">
        <title>The genomes of chicory, endive, great burdock and yacon provide insights into Asteraceae paleo-polyploidization history and plant inulin production.</title>
        <authorList>
            <person name="Fan W."/>
            <person name="Wang S."/>
            <person name="Wang H."/>
            <person name="Wang A."/>
            <person name="Jiang F."/>
            <person name="Liu H."/>
            <person name="Zhao H."/>
            <person name="Xu D."/>
            <person name="Zhang Y."/>
        </authorList>
    </citation>
    <scope>NUCLEOTIDE SEQUENCE [LARGE SCALE GENOMIC DNA]</scope>
    <source>
        <strain evidence="2">cv. Niubang</strain>
    </source>
</reference>
<accession>A0ACB8Z3N7</accession>
<name>A0ACB8Z3N7_ARCLA</name>
<keyword evidence="2" id="KW-1185">Reference proteome</keyword>
<organism evidence="1 2">
    <name type="scientific">Arctium lappa</name>
    <name type="common">Greater burdock</name>
    <name type="synonym">Lappa major</name>
    <dbReference type="NCBI Taxonomy" id="4217"/>
    <lineage>
        <taxon>Eukaryota</taxon>
        <taxon>Viridiplantae</taxon>
        <taxon>Streptophyta</taxon>
        <taxon>Embryophyta</taxon>
        <taxon>Tracheophyta</taxon>
        <taxon>Spermatophyta</taxon>
        <taxon>Magnoliopsida</taxon>
        <taxon>eudicotyledons</taxon>
        <taxon>Gunneridae</taxon>
        <taxon>Pentapetalae</taxon>
        <taxon>asterids</taxon>
        <taxon>campanulids</taxon>
        <taxon>Asterales</taxon>
        <taxon>Asteraceae</taxon>
        <taxon>Carduoideae</taxon>
        <taxon>Cardueae</taxon>
        <taxon>Arctiinae</taxon>
        <taxon>Arctium</taxon>
    </lineage>
</organism>
<proteinExistence type="predicted"/>
<sequence length="157" mass="17828">MNQLVLVGDQDLSFMGYDLVVPTSPLHARGCHQVTHYLGGENYVFWGGREGYQTLLNTDMERELDHMARFFEAAVAYKKKIGFKGQPLVSFDHYSGYVTLDDRNTELCSTTLLKHKLILVQNLLLSGSMELAKLMLQFNKRHNLFNLRGIADLSSLS</sequence>
<gene>
    <name evidence="1" type="ORF">L6452_32429</name>
</gene>
<dbReference type="EMBL" id="CM042057">
    <property type="protein sequence ID" value="KAI3692609.1"/>
    <property type="molecule type" value="Genomic_DNA"/>
</dbReference>
<evidence type="ECO:0000313" key="2">
    <source>
        <dbReference type="Proteomes" id="UP001055879"/>
    </source>
</evidence>